<reference evidence="1" key="1">
    <citation type="journal article" date="2021" name="Proc. Natl. Acad. Sci. U.S.A.">
        <title>A Catalog of Tens of Thousands of Viruses from Human Metagenomes Reveals Hidden Associations with Chronic Diseases.</title>
        <authorList>
            <person name="Tisza M.J."/>
            <person name="Buck C.B."/>
        </authorList>
    </citation>
    <scope>NUCLEOTIDE SEQUENCE</scope>
    <source>
        <strain evidence="1">CtEfN2</strain>
    </source>
</reference>
<organism evidence="1">
    <name type="scientific">virus sp. ctEfN2</name>
    <dbReference type="NCBI Taxonomy" id="2825810"/>
    <lineage>
        <taxon>Viruses</taxon>
    </lineage>
</organism>
<evidence type="ECO:0000313" key="1">
    <source>
        <dbReference type="EMBL" id="DAE32498.1"/>
    </source>
</evidence>
<proteinExistence type="predicted"/>
<accession>A0A8S5RMZ5</accession>
<protein>
    <submittedName>
        <fullName evidence="1">Uncharacterized protein</fullName>
    </submittedName>
</protein>
<sequence length="35" mass="4148">MFYSFSVYFYRGCIKNTFKRVLQRSIRVGFGSDCA</sequence>
<dbReference type="EMBL" id="BK059123">
    <property type="protein sequence ID" value="DAE32498.1"/>
    <property type="molecule type" value="Genomic_DNA"/>
</dbReference>
<name>A0A8S5RMZ5_9VIRU</name>